<evidence type="ECO:0000256" key="4">
    <source>
        <dbReference type="ARBA" id="ARBA00022692"/>
    </source>
</evidence>
<dbReference type="Pfam" id="PF03350">
    <property type="entry name" value="UPF0114"/>
    <property type="match status" value="1"/>
</dbReference>
<keyword evidence="3" id="KW-1003">Cell membrane</keyword>
<dbReference type="PANTHER" id="PTHR38596">
    <property type="entry name" value="UPF0114 PROTEIN YQHA"/>
    <property type="match status" value="1"/>
</dbReference>
<sequence length="53" mass="5941">MVILATSEKELVLFTLSLIDLAMLGGLIVMVMFSGYEIFVFRLDIGTDEEKLD</sequence>
<comment type="similarity">
    <text evidence="2">Belongs to the UPF0114 family.</text>
</comment>
<protein>
    <submittedName>
        <fullName evidence="9">TIGR00645 family protein</fullName>
    </submittedName>
</protein>
<evidence type="ECO:0000256" key="3">
    <source>
        <dbReference type="ARBA" id="ARBA00022475"/>
    </source>
</evidence>
<gene>
    <name evidence="8" type="ORF">BECKFM1743A_GA0114220_100535</name>
    <name evidence="10" type="ORF">BECKFM1743B_GA0114221_100485</name>
    <name evidence="9" type="ORF">BECKFM1743C_GA0114222_100535</name>
</gene>
<accession>A0A450S823</accession>
<dbReference type="AlphaFoldDB" id="A0A450S823"/>
<feature type="transmembrane region" description="Helical" evidence="7">
    <location>
        <begin position="12"/>
        <end position="33"/>
    </location>
</feature>
<dbReference type="PANTHER" id="PTHR38596:SF1">
    <property type="entry name" value="UPF0114 PROTEIN YQHA"/>
    <property type="match status" value="1"/>
</dbReference>
<proteinExistence type="inferred from homology"/>
<dbReference type="InterPro" id="IPR020761">
    <property type="entry name" value="UPF0114_bac"/>
</dbReference>
<dbReference type="EMBL" id="CAADFL010000048">
    <property type="protein sequence ID" value="VFK07680.1"/>
    <property type="molecule type" value="Genomic_DNA"/>
</dbReference>
<evidence type="ECO:0000256" key="6">
    <source>
        <dbReference type="ARBA" id="ARBA00023136"/>
    </source>
</evidence>
<evidence type="ECO:0000256" key="1">
    <source>
        <dbReference type="ARBA" id="ARBA00004651"/>
    </source>
</evidence>
<comment type="subcellular location">
    <subcellularLocation>
        <location evidence="1">Cell membrane</location>
        <topology evidence="1">Multi-pass membrane protein</topology>
    </subcellularLocation>
</comment>
<keyword evidence="4 7" id="KW-0812">Transmembrane</keyword>
<dbReference type="GO" id="GO:0005886">
    <property type="term" value="C:plasma membrane"/>
    <property type="evidence" value="ECO:0007669"/>
    <property type="project" value="UniProtKB-SubCell"/>
</dbReference>
<keyword evidence="5 7" id="KW-1133">Transmembrane helix</keyword>
<evidence type="ECO:0000256" key="5">
    <source>
        <dbReference type="ARBA" id="ARBA00022989"/>
    </source>
</evidence>
<organism evidence="9">
    <name type="scientific">Candidatus Kentrum sp. FM</name>
    <dbReference type="NCBI Taxonomy" id="2126340"/>
    <lineage>
        <taxon>Bacteria</taxon>
        <taxon>Pseudomonadati</taxon>
        <taxon>Pseudomonadota</taxon>
        <taxon>Gammaproteobacteria</taxon>
        <taxon>Candidatus Kentrum</taxon>
    </lineage>
</organism>
<evidence type="ECO:0000313" key="8">
    <source>
        <dbReference type="EMBL" id="VFJ47908.1"/>
    </source>
</evidence>
<evidence type="ECO:0000256" key="7">
    <source>
        <dbReference type="SAM" id="Phobius"/>
    </source>
</evidence>
<dbReference type="EMBL" id="CAADFA010000053">
    <property type="protein sequence ID" value="VFJ48017.1"/>
    <property type="molecule type" value="Genomic_DNA"/>
</dbReference>
<evidence type="ECO:0000313" key="10">
    <source>
        <dbReference type="EMBL" id="VFK07680.1"/>
    </source>
</evidence>
<dbReference type="InterPro" id="IPR005134">
    <property type="entry name" value="UPF0114"/>
</dbReference>
<keyword evidence="6 7" id="KW-0472">Membrane</keyword>
<name>A0A450S823_9GAMM</name>
<dbReference type="EMBL" id="CAADEZ010000053">
    <property type="protein sequence ID" value="VFJ47908.1"/>
    <property type="molecule type" value="Genomic_DNA"/>
</dbReference>
<evidence type="ECO:0000256" key="2">
    <source>
        <dbReference type="ARBA" id="ARBA00005774"/>
    </source>
</evidence>
<evidence type="ECO:0000313" key="9">
    <source>
        <dbReference type="EMBL" id="VFJ48017.1"/>
    </source>
</evidence>
<reference evidence="9" key="1">
    <citation type="submission" date="2019-02" db="EMBL/GenBank/DDBJ databases">
        <authorList>
            <person name="Gruber-Vodicka R. H."/>
            <person name="Seah K. B. B."/>
        </authorList>
    </citation>
    <scope>NUCLEOTIDE SEQUENCE</scope>
    <source>
        <strain evidence="8">BECK_BZ163</strain>
        <strain evidence="10">BECK_BZ164</strain>
        <strain evidence="9">BECK_BZ165</strain>
    </source>
</reference>